<protein>
    <submittedName>
        <fullName evidence="4">Class II aldolase/adducin N-terminal domain-containing protein</fullName>
    </submittedName>
</protein>
<evidence type="ECO:0000256" key="1">
    <source>
        <dbReference type="ARBA" id="ARBA00006274"/>
    </source>
</evidence>
<dbReference type="PANTHER" id="PTHR10672">
    <property type="entry name" value="ADDUCIN"/>
    <property type="match status" value="1"/>
</dbReference>
<dbReference type="GO" id="GO:0005856">
    <property type="term" value="C:cytoskeleton"/>
    <property type="evidence" value="ECO:0007669"/>
    <property type="project" value="TreeGrafter"/>
</dbReference>
<feature type="domain" description="Class II aldolase/adducin N-terminal" evidence="2">
    <location>
        <begin position="5"/>
        <end position="56"/>
    </location>
</feature>
<dbReference type="Gene3D" id="3.40.225.10">
    <property type="entry name" value="Class II aldolase/adducin N-terminal domain"/>
    <property type="match status" value="1"/>
</dbReference>
<comment type="similarity">
    <text evidence="1">Belongs to the aldolase class II family. Adducin subfamily.</text>
</comment>
<dbReference type="InterPro" id="IPR001303">
    <property type="entry name" value="Aldolase_II/adducin_N"/>
</dbReference>
<dbReference type="GO" id="GO:0051015">
    <property type="term" value="F:actin filament binding"/>
    <property type="evidence" value="ECO:0007669"/>
    <property type="project" value="TreeGrafter"/>
</dbReference>
<dbReference type="PANTHER" id="PTHR10672:SF3">
    <property type="entry name" value="PROTEIN HU-LI TAI SHAO"/>
    <property type="match status" value="1"/>
</dbReference>
<organism evidence="3 4">
    <name type="scientific">Acrobeloides nanus</name>
    <dbReference type="NCBI Taxonomy" id="290746"/>
    <lineage>
        <taxon>Eukaryota</taxon>
        <taxon>Metazoa</taxon>
        <taxon>Ecdysozoa</taxon>
        <taxon>Nematoda</taxon>
        <taxon>Chromadorea</taxon>
        <taxon>Rhabditida</taxon>
        <taxon>Tylenchina</taxon>
        <taxon>Cephalobomorpha</taxon>
        <taxon>Cephaloboidea</taxon>
        <taxon>Cephalobidae</taxon>
        <taxon>Acrobeloides</taxon>
    </lineage>
</organism>
<keyword evidence="3" id="KW-1185">Reference proteome</keyword>
<proteinExistence type="inferred from homology"/>
<evidence type="ECO:0000313" key="3">
    <source>
        <dbReference type="Proteomes" id="UP000887540"/>
    </source>
</evidence>
<dbReference type="InterPro" id="IPR051017">
    <property type="entry name" value="Aldolase-II_Adducin_sf"/>
</dbReference>
<dbReference type="Proteomes" id="UP000887540">
    <property type="component" value="Unplaced"/>
</dbReference>
<dbReference type="InterPro" id="IPR036409">
    <property type="entry name" value="Aldolase_II/adducin_N_sf"/>
</dbReference>
<dbReference type="GO" id="GO:0014069">
    <property type="term" value="C:postsynaptic density"/>
    <property type="evidence" value="ECO:0007669"/>
    <property type="project" value="TreeGrafter"/>
</dbReference>
<dbReference type="SUPFAM" id="SSF53639">
    <property type="entry name" value="AraD/HMP-PK domain-like"/>
    <property type="match status" value="1"/>
</dbReference>
<name>A0A914CV25_9BILA</name>
<dbReference type="AlphaFoldDB" id="A0A914CV25"/>
<dbReference type="Pfam" id="PF00596">
    <property type="entry name" value="Aldolase_II"/>
    <property type="match status" value="1"/>
</dbReference>
<dbReference type="GO" id="GO:0005886">
    <property type="term" value="C:plasma membrane"/>
    <property type="evidence" value="ECO:0007669"/>
    <property type="project" value="UniProtKB-SubCell"/>
</dbReference>
<evidence type="ECO:0000259" key="2">
    <source>
        <dbReference type="Pfam" id="PF00596"/>
    </source>
</evidence>
<evidence type="ECO:0000313" key="4">
    <source>
        <dbReference type="WBParaSite" id="ACRNAN_scaffold14410.g26990.t1"/>
    </source>
</evidence>
<sequence length="125" mass="14680">GIFETDEDKNELREKIKDRKIKLIFMRNHGFVAMGETAEEAWLLTYYTVLACETQVKTMVGGMDNVIIPSEKSVQQAYEVAQRGANNHDNKEWKQYRYGEFEWEAWMRELDARGYVTGHVYQAPH</sequence>
<reference evidence="4" key="1">
    <citation type="submission" date="2022-11" db="UniProtKB">
        <authorList>
            <consortium name="WormBaseParasite"/>
        </authorList>
    </citation>
    <scope>IDENTIFICATION</scope>
</reference>
<dbReference type="WBParaSite" id="ACRNAN_scaffold14410.g26990.t1">
    <property type="protein sequence ID" value="ACRNAN_scaffold14410.g26990.t1"/>
    <property type="gene ID" value="ACRNAN_scaffold14410.g26990"/>
</dbReference>
<accession>A0A914CV25</accession>